<dbReference type="GO" id="GO:0003676">
    <property type="term" value="F:nucleic acid binding"/>
    <property type="evidence" value="ECO:0007669"/>
    <property type="project" value="InterPro"/>
</dbReference>
<dbReference type="OrthoDB" id="440387at2759"/>
<dbReference type="Proteomes" id="UP000591131">
    <property type="component" value="Unassembled WGS sequence"/>
</dbReference>
<evidence type="ECO:0000313" key="3">
    <source>
        <dbReference type="Proteomes" id="UP000591131"/>
    </source>
</evidence>
<sequence length="350" mass="39585">MPRDVRRWTSQCIICLRSRRERQAMDTINKFRVKSTKPLEVVNIDYCGPYNGTSGSPVALVMVCAATGYVCARLLPDRKLSTLIHCLFVLFHEVGFPSILCCDRDSTILAATDHLASWGIITATIPSYSVKLAWWERVHRQLHDHMRSYLLTQQAALKQNGNPCPPPPSFTDTEKALASSVLAVNETPRGPGGITPNMMTRSNGDAMLPKSLVYNYTNSAEATQYVKRLLITPIKDETTVEQLRQGMAISLRQYLQLVRLPHLKRHDGRVRYQVPIDHPASQLKPGDDCYYWRPRAHKLSSSWQPAKFCLRVPGTNYAILEKPGGQKTTEYFFNVMCIRSEDDLKSTSNN</sequence>
<proteinExistence type="predicted"/>
<protein>
    <recommendedName>
        <fullName evidence="1">Integrase catalytic domain-containing protein</fullName>
    </recommendedName>
</protein>
<gene>
    <name evidence="2" type="ORF">FOL47_003221</name>
</gene>
<evidence type="ECO:0000259" key="1">
    <source>
        <dbReference type="PROSITE" id="PS50994"/>
    </source>
</evidence>
<name>A0A7J6KMB6_PERCH</name>
<keyword evidence="3" id="KW-1185">Reference proteome</keyword>
<comment type="caution">
    <text evidence="2">The sequence shown here is derived from an EMBL/GenBank/DDBJ whole genome shotgun (WGS) entry which is preliminary data.</text>
</comment>
<dbReference type="Gene3D" id="3.30.420.10">
    <property type="entry name" value="Ribonuclease H-like superfamily/Ribonuclease H"/>
    <property type="match status" value="1"/>
</dbReference>
<dbReference type="GO" id="GO:0015074">
    <property type="term" value="P:DNA integration"/>
    <property type="evidence" value="ECO:0007669"/>
    <property type="project" value="InterPro"/>
</dbReference>
<dbReference type="PROSITE" id="PS50994">
    <property type="entry name" value="INTEGRASE"/>
    <property type="match status" value="1"/>
</dbReference>
<feature type="domain" description="Integrase catalytic" evidence="1">
    <location>
        <begin position="34"/>
        <end position="204"/>
    </location>
</feature>
<dbReference type="InterPro" id="IPR036397">
    <property type="entry name" value="RNaseH_sf"/>
</dbReference>
<dbReference type="EMBL" id="JAAPAO010001991">
    <property type="protein sequence ID" value="KAF4648435.1"/>
    <property type="molecule type" value="Genomic_DNA"/>
</dbReference>
<reference evidence="2 3" key="1">
    <citation type="submission" date="2020-04" db="EMBL/GenBank/DDBJ databases">
        <title>Perkinsus chesapeaki whole genome sequence.</title>
        <authorList>
            <person name="Bogema D.R."/>
        </authorList>
    </citation>
    <scope>NUCLEOTIDE SEQUENCE [LARGE SCALE GENOMIC DNA]</scope>
    <source>
        <strain evidence="2">ATCC PRA-425</strain>
    </source>
</reference>
<dbReference type="InterPro" id="IPR012337">
    <property type="entry name" value="RNaseH-like_sf"/>
</dbReference>
<evidence type="ECO:0000313" key="2">
    <source>
        <dbReference type="EMBL" id="KAF4648435.1"/>
    </source>
</evidence>
<dbReference type="InterPro" id="IPR001584">
    <property type="entry name" value="Integrase_cat-core"/>
</dbReference>
<organism evidence="2 3">
    <name type="scientific">Perkinsus chesapeaki</name>
    <name type="common">Clam parasite</name>
    <name type="synonym">Perkinsus andrewsi</name>
    <dbReference type="NCBI Taxonomy" id="330153"/>
    <lineage>
        <taxon>Eukaryota</taxon>
        <taxon>Sar</taxon>
        <taxon>Alveolata</taxon>
        <taxon>Perkinsozoa</taxon>
        <taxon>Perkinsea</taxon>
        <taxon>Perkinsida</taxon>
        <taxon>Perkinsidae</taxon>
        <taxon>Perkinsus</taxon>
    </lineage>
</organism>
<accession>A0A7J6KMB6</accession>
<dbReference type="SUPFAM" id="SSF53098">
    <property type="entry name" value="Ribonuclease H-like"/>
    <property type="match status" value="1"/>
</dbReference>
<dbReference type="AlphaFoldDB" id="A0A7J6KMB6"/>